<reference evidence="2" key="1">
    <citation type="journal article" date="2021" name="Sci. Rep.">
        <title>Diploid genomic architecture of Nitzschia inconspicua, an elite biomass production diatom.</title>
        <authorList>
            <person name="Oliver A."/>
            <person name="Podell S."/>
            <person name="Pinowska A."/>
            <person name="Traller J.C."/>
            <person name="Smith S.R."/>
            <person name="McClure R."/>
            <person name="Beliaev A."/>
            <person name="Bohutskyi P."/>
            <person name="Hill E.A."/>
            <person name="Rabines A."/>
            <person name="Zheng H."/>
            <person name="Allen L.Z."/>
            <person name="Kuo A."/>
            <person name="Grigoriev I.V."/>
            <person name="Allen A.E."/>
            <person name="Hazlebeck D."/>
            <person name="Allen E.E."/>
        </authorList>
    </citation>
    <scope>NUCLEOTIDE SEQUENCE</scope>
    <source>
        <strain evidence="2">Hildebrandi</strain>
    </source>
</reference>
<comment type="caution">
    <text evidence="2">The sequence shown here is derived from an EMBL/GenBank/DDBJ whole genome shotgun (WGS) entry which is preliminary data.</text>
</comment>
<accession>A0A9K3PAN6</accession>
<reference evidence="2" key="2">
    <citation type="submission" date="2021-04" db="EMBL/GenBank/DDBJ databases">
        <authorList>
            <person name="Podell S."/>
        </authorList>
    </citation>
    <scope>NUCLEOTIDE SEQUENCE</scope>
    <source>
        <strain evidence="2">Hildebrandi</strain>
    </source>
</reference>
<protein>
    <submittedName>
        <fullName evidence="2">Uncharacterized protein</fullName>
    </submittedName>
</protein>
<evidence type="ECO:0000313" key="1">
    <source>
        <dbReference type="EMBL" id="KAG7339282.1"/>
    </source>
</evidence>
<evidence type="ECO:0000313" key="2">
    <source>
        <dbReference type="EMBL" id="KAG7340453.1"/>
    </source>
</evidence>
<dbReference type="EMBL" id="JAGRRH010000027">
    <property type="protein sequence ID" value="KAG7340453.1"/>
    <property type="molecule type" value="Genomic_DNA"/>
</dbReference>
<evidence type="ECO:0000313" key="3">
    <source>
        <dbReference type="Proteomes" id="UP000693970"/>
    </source>
</evidence>
<organism evidence="2 3">
    <name type="scientific">Nitzschia inconspicua</name>
    <dbReference type="NCBI Taxonomy" id="303405"/>
    <lineage>
        <taxon>Eukaryota</taxon>
        <taxon>Sar</taxon>
        <taxon>Stramenopiles</taxon>
        <taxon>Ochrophyta</taxon>
        <taxon>Bacillariophyta</taxon>
        <taxon>Bacillariophyceae</taxon>
        <taxon>Bacillariophycidae</taxon>
        <taxon>Bacillariales</taxon>
        <taxon>Bacillariaceae</taxon>
        <taxon>Nitzschia</taxon>
    </lineage>
</organism>
<dbReference type="EMBL" id="JAGRRH010000037">
    <property type="protein sequence ID" value="KAG7339282.1"/>
    <property type="molecule type" value="Genomic_DNA"/>
</dbReference>
<dbReference type="AlphaFoldDB" id="A0A9K3PAN6"/>
<proteinExistence type="predicted"/>
<sequence>MKISIKPQSQTALWEIHKLDLSIPAITFQGTMGLAAAAAEKAAYEKGGYAGLMKYKFMIAYRYMKTNCCCA</sequence>
<name>A0A9K3PAN6_9STRA</name>
<dbReference type="Proteomes" id="UP000693970">
    <property type="component" value="Unassembled WGS sequence"/>
</dbReference>
<gene>
    <name evidence="2" type="ORF">IV203_023996</name>
    <name evidence="1" type="ORF">IV203_024482</name>
</gene>
<keyword evidence="3" id="KW-1185">Reference proteome</keyword>